<keyword evidence="4" id="KW-1185">Reference proteome</keyword>
<keyword evidence="1" id="KW-0812">Transmembrane</keyword>
<dbReference type="Pfam" id="PF07127">
    <property type="entry name" value="Nodulin_late"/>
    <property type="match status" value="1"/>
</dbReference>
<gene>
    <name evidence="3" type="ORF">KIW84_054200</name>
</gene>
<sequence length="81" mass="9166">MLLLNVLKILIFVCVMFIFLFILLVAMNADAAPKCFENSDCPKDYCPLPSTPWCSVGRCIKPRCSVGRCTCVLKKRKNSYD</sequence>
<dbReference type="EMBL" id="JAMSHJ010000005">
    <property type="protein sequence ID" value="KAI5408281.1"/>
    <property type="molecule type" value="Genomic_DNA"/>
</dbReference>
<organism evidence="3 4">
    <name type="scientific">Pisum sativum</name>
    <name type="common">Garden pea</name>
    <name type="synonym">Lathyrus oleraceus</name>
    <dbReference type="NCBI Taxonomy" id="3888"/>
    <lineage>
        <taxon>Eukaryota</taxon>
        <taxon>Viridiplantae</taxon>
        <taxon>Streptophyta</taxon>
        <taxon>Embryophyta</taxon>
        <taxon>Tracheophyta</taxon>
        <taxon>Spermatophyta</taxon>
        <taxon>Magnoliopsida</taxon>
        <taxon>eudicotyledons</taxon>
        <taxon>Gunneridae</taxon>
        <taxon>Pentapetalae</taxon>
        <taxon>rosids</taxon>
        <taxon>fabids</taxon>
        <taxon>Fabales</taxon>
        <taxon>Fabaceae</taxon>
        <taxon>Papilionoideae</taxon>
        <taxon>50 kb inversion clade</taxon>
        <taxon>NPAAA clade</taxon>
        <taxon>Hologalegina</taxon>
        <taxon>IRL clade</taxon>
        <taxon>Fabeae</taxon>
        <taxon>Lathyrus</taxon>
    </lineage>
</organism>
<dbReference type="Gramene" id="Psat05G0420000-T1">
    <property type="protein sequence ID" value="KAI5408281.1"/>
    <property type="gene ID" value="KIW84_054200"/>
</dbReference>
<keyword evidence="1" id="KW-0472">Membrane</keyword>
<proteinExistence type="predicted"/>
<dbReference type="GO" id="GO:0046872">
    <property type="term" value="F:metal ion binding"/>
    <property type="evidence" value="ECO:0007669"/>
    <property type="project" value="InterPro"/>
</dbReference>
<protein>
    <recommendedName>
        <fullName evidence="2">Late nodulin domain-containing protein</fullName>
    </recommendedName>
</protein>
<comment type="caution">
    <text evidence="3">The sequence shown here is derived from an EMBL/GenBank/DDBJ whole genome shotgun (WGS) entry which is preliminary data.</text>
</comment>
<dbReference type="Proteomes" id="UP001058974">
    <property type="component" value="Chromosome 5"/>
</dbReference>
<keyword evidence="1" id="KW-1133">Transmembrane helix</keyword>
<name>A0A9D4WTS9_PEA</name>
<accession>A0A9D4WTS9</accession>
<dbReference type="InterPro" id="IPR009810">
    <property type="entry name" value="Nodulin_late_dom"/>
</dbReference>
<feature type="transmembrane region" description="Helical" evidence="1">
    <location>
        <begin position="6"/>
        <end position="26"/>
    </location>
</feature>
<dbReference type="AlphaFoldDB" id="A0A9D4WTS9"/>
<reference evidence="3 4" key="1">
    <citation type="journal article" date="2022" name="Nat. Genet.">
        <title>Improved pea reference genome and pan-genome highlight genomic features and evolutionary characteristics.</title>
        <authorList>
            <person name="Yang T."/>
            <person name="Liu R."/>
            <person name="Luo Y."/>
            <person name="Hu S."/>
            <person name="Wang D."/>
            <person name="Wang C."/>
            <person name="Pandey M.K."/>
            <person name="Ge S."/>
            <person name="Xu Q."/>
            <person name="Li N."/>
            <person name="Li G."/>
            <person name="Huang Y."/>
            <person name="Saxena R.K."/>
            <person name="Ji Y."/>
            <person name="Li M."/>
            <person name="Yan X."/>
            <person name="He Y."/>
            <person name="Liu Y."/>
            <person name="Wang X."/>
            <person name="Xiang C."/>
            <person name="Varshney R.K."/>
            <person name="Ding H."/>
            <person name="Gao S."/>
            <person name="Zong X."/>
        </authorList>
    </citation>
    <scope>NUCLEOTIDE SEQUENCE [LARGE SCALE GENOMIC DNA]</scope>
    <source>
        <strain evidence="3 4">cv. Zhongwan 6</strain>
    </source>
</reference>
<evidence type="ECO:0000313" key="4">
    <source>
        <dbReference type="Proteomes" id="UP001058974"/>
    </source>
</evidence>
<feature type="domain" description="Late nodulin" evidence="2">
    <location>
        <begin position="8"/>
        <end position="59"/>
    </location>
</feature>
<evidence type="ECO:0000313" key="3">
    <source>
        <dbReference type="EMBL" id="KAI5408281.1"/>
    </source>
</evidence>
<evidence type="ECO:0000256" key="1">
    <source>
        <dbReference type="SAM" id="Phobius"/>
    </source>
</evidence>
<evidence type="ECO:0000259" key="2">
    <source>
        <dbReference type="Pfam" id="PF07127"/>
    </source>
</evidence>